<evidence type="ECO:0000259" key="1">
    <source>
        <dbReference type="Pfam" id="PF13847"/>
    </source>
</evidence>
<reference evidence="2" key="2">
    <citation type="submission" date="2020-09" db="EMBL/GenBank/DDBJ databases">
        <authorList>
            <person name="Sun Q."/>
            <person name="Zhou Y."/>
        </authorList>
    </citation>
    <scope>NUCLEOTIDE SEQUENCE</scope>
    <source>
        <strain evidence="2">CGMCC 1.15958</strain>
    </source>
</reference>
<keyword evidence="3" id="KW-1185">Reference proteome</keyword>
<dbReference type="AlphaFoldDB" id="A0A916YJY8"/>
<sequence>MLINYDEYRMMYDAEEKLWWYRILHEKVLREIQSRFQENKQIKILDAGCGTGGLMSFLIKHGYENIQGFDYSLDAVSFCKERNLDVQQTDITNFGNVFGQESFDVIVNDDVVYQFDNSIIAKIFHTFQTILKSDGIIITNNNAFNIFYGTHDIAVGGKQRFTLSDFENTLENLPLKIVHHTYWSLLLSPLILVVRLTQQIQLKLNLIDLKNIKSDVTVPSDFVNNFFYQVVKLEEKLFKKGFFGSSLFLVLRKKL</sequence>
<evidence type="ECO:0000313" key="2">
    <source>
        <dbReference type="EMBL" id="GGD48988.1"/>
    </source>
</evidence>
<dbReference type="RefSeq" id="WP_188765073.1">
    <property type="nucleotide sequence ID" value="NZ_BMKK01000002.1"/>
</dbReference>
<dbReference type="Proteomes" id="UP000609064">
    <property type="component" value="Unassembled WGS sequence"/>
</dbReference>
<accession>A0A916YJY8</accession>
<dbReference type="Pfam" id="PF13847">
    <property type="entry name" value="Methyltransf_31"/>
    <property type="match status" value="1"/>
</dbReference>
<dbReference type="InterPro" id="IPR025714">
    <property type="entry name" value="Methyltranfer_dom"/>
</dbReference>
<reference evidence="2" key="1">
    <citation type="journal article" date="2014" name="Int. J. Syst. Evol. Microbiol.">
        <title>Complete genome sequence of Corynebacterium casei LMG S-19264T (=DSM 44701T), isolated from a smear-ripened cheese.</title>
        <authorList>
            <consortium name="US DOE Joint Genome Institute (JGI-PGF)"/>
            <person name="Walter F."/>
            <person name="Albersmeier A."/>
            <person name="Kalinowski J."/>
            <person name="Ruckert C."/>
        </authorList>
    </citation>
    <scope>NUCLEOTIDE SEQUENCE</scope>
    <source>
        <strain evidence="2">CGMCC 1.15958</strain>
    </source>
</reference>
<dbReference type="InterPro" id="IPR029063">
    <property type="entry name" value="SAM-dependent_MTases_sf"/>
</dbReference>
<organism evidence="2 3">
    <name type="scientific">Emticicia aquatilis</name>
    <dbReference type="NCBI Taxonomy" id="1537369"/>
    <lineage>
        <taxon>Bacteria</taxon>
        <taxon>Pseudomonadati</taxon>
        <taxon>Bacteroidota</taxon>
        <taxon>Cytophagia</taxon>
        <taxon>Cytophagales</taxon>
        <taxon>Leadbetterellaceae</taxon>
        <taxon>Emticicia</taxon>
    </lineage>
</organism>
<dbReference type="EMBL" id="BMKK01000002">
    <property type="protein sequence ID" value="GGD48988.1"/>
    <property type="molecule type" value="Genomic_DNA"/>
</dbReference>
<proteinExistence type="predicted"/>
<dbReference type="SUPFAM" id="SSF53335">
    <property type="entry name" value="S-adenosyl-L-methionine-dependent methyltransferases"/>
    <property type="match status" value="1"/>
</dbReference>
<dbReference type="CDD" id="cd02440">
    <property type="entry name" value="AdoMet_MTases"/>
    <property type="match status" value="1"/>
</dbReference>
<comment type="caution">
    <text evidence="2">The sequence shown here is derived from an EMBL/GenBank/DDBJ whole genome shotgun (WGS) entry which is preliminary data.</text>
</comment>
<name>A0A916YJY8_9BACT</name>
<feature type="domain" description="Methyltransferase" evidence="1">
    <location>
        <begin position="39"/>
        <end position="141"/>
    </location>
</feature>
<gene>
    <name evidence="2" type="ORF">GCM10011514_11400</name>
</gene>
<dbReference type="Gene3D" id="3.40.50.150">
    <property type="entry name" value="Vaccinia Virus protein VP39"/>
    <property type="match status" value="1"/>
</dbReference>
<evidence type="ECO:0000313" key="3">
    <source>
        <dbReference type="Proteomes" id="UP000609064"/>
    </source>
</evidence>
<protein>
    <recommendedName>
        <fullName evidence="1">Methyltransferase domain-containing protein</fullName>
    </recommendedName>
</protein>